<gene>
    <name evidence="1" type="ORF">GWI33_000151</name>
</gene>
<evidence type="ECO:0000313" key="2">
    <source>
        <dbReference type="Proteomes" id="UP000625711"/>
    </source>
</evidence>
<name>A0A834J0P5_RHYFE</name>
<protein>
    <submittedName>
        <fullName evidence="1">Uncharacterized protein</fullName>
    </submittedName>
</protein>
<dbReference type="EMBL" id="JAACXV010000001">
    <property type="protein sequence ID" value="KAF7288098.1"/>
    <property type="molecule type" value="Genomic_DNA"/>
</dbReference>
<keyword evidence="2" id="KW-1185">Reference proteome</keyword>
<sequence>MPYYHLFEGGSTIRLERNKGGIENLQGRSGQNQREKIEYMDGEKRRCDVDFQGLAMKRENEDEFEEWHADIYEM</sequence>
<organism evidence="1 2">
    <name type="scientific">Rhynchophorus ferrugineus</name>
    <name type="common">Red palm weevil</name>
    <name type="synonym">Curculio ferrugineus</name>
    <dbReference type="NCBI Taxonomy" id="354439"/>
    <lineage>
        <taxon>Eukaryota</taxon>
        <taxon>Metazoa</taxon>
        <taxon>Ecdysozoa</taxon>
        <taxon>Arthropoda</taxon>
        <taxon>Hexapoda</taxon>
        <taxon>Insecta</taxon>
        <taxon>Pterygota</taxon>
        <taxon>Neoptera</taxon>
        <taxon>Endopterygota</taxon>
        <taxon>Coleoptera</taxon>
        <taxon>Polyphaga</taxon>
        <taxon>Cucujiformia</taxon>
        <taxon>Curculionidae</taxon>
        <taxon>Dryophthorinae</taxon>
        <taxon>Rhynchophorus</taxon>
    </lineage>
</organism>
<accession>A0A834J0P5</accession>
<proteinExistence type="predicted"/>
<comment type="caution">
    <text evidence="1">The sequence shown here is derived from an EMBL/GenBank/DDBJ whole genome shotgun (WGS) entry which is preliminary data.</text>
</comment>
<dbReference type="Proteomes" id="UP000625711">
    <property type="component" value="Unassembled WGS sequence"/>
</dbReference>
<evidence type="ECO:0000313" key="1">
    <source>
        <dbReference type="EMBL" id="KAF7288098.1"/>
    </source>
</evidence>
<dbReference type="AlphaFoldDB" id="A0A834J0P5"/>
<reference evidence="1" key="1">
    <citation type="submission" date="2020-08" db="EMBL/GenBank/DDBJ databases">
        <title>Genome sequencing and assembly of the red palm weevil Rhynchophorus ferrugineus.</title>
        <authorList>
            <person name="Dias G.B."/>
            <person name="Bergman C.M."/>
            <person name="Manee M."/>
        </authorList>
    </citation>
    <scope>NUCLEOTIDE SEQUENCE</scope>
    <source>
        <strain evidence="1">AA-2017</strain>
        <tissue evidence="1">Whole larva</tissue>
    </source>
</reference>